<sequence length="92" mass="10105">MIPRQAASTLQRLAKGFPILAVTGPRQSGKTTLCKAVFAGKAYVSLENPEQREFAERDPRRFLARFSDGAILDEVQPARVGKAQRAHADRPA</sequence>
<dbReference type="Proteomes" id="UP000092952">
    <property type="component" value="Chromosome"/>
</dbReference>
<dbReference type="PANTHER" id="PTHR43566:SF2">
    <property type="entry name" value="DUF4143 DOMAIN-CONTAINING PROTEIN"/>
    <property type="match status" value="1"/>
</dbReference>
<dbReference type="InterPro" id="IPR027417">
    <property type="entry name" value="P-loop_NTPase"/>
</dbReference>
<keyword evidence="3" id="KW-1185">Reference proteome</keyword>
<reference evidence="3" key="1">
    <citation type="submission" date="2016-03" db="EMBL/GenBank/DDBJ databases">
        <title>Complete genome sequence of Solimmundus cernigliae, representing a novel lineage of polycyclic aromatic hydrocarbon degraders within the Gammaproteobacteria.</title>
        <authorList>
            <person name="Singleton D.R."/>
            <person name="Dickey A.N."/>
            <person name="Scholl E.H."/>
            <person name="Wright F.A."/>
            <person name="Aitken M.D."/>
        </authorList>
    </citation>
    <scope>NUCLEOTIDE SEQUENCE [LARGE SCALE GENOMIC DNA]</scope>
    <source>
        <strain evidence="3">TR3.2</strain>
    </source>
</reference>
<dbReference type="EMBL" id="CP014671">
    <property type="protein sequence ID" value="ANX03032.1"/>
    <property type="molecule type" value="Genomic_DNA"/>
</dbReference>
<proteinExistence type="predicted"/>
<gene>
    <name evidence="2" type="ORF">PG2T_01710</name>
</gene>
<organism evidence="2 3">
    <name type="scientific">Immundisolibacter cernigliae</name>
    <dbReference type="NCBI Taxonomy" id="1810504"/>
    <lineage>
        <taxon>Bacteria</taxon>
        <taxon>Pseudomonadati</taxon>
        <taxon>Pseudomonadota</taxon>
        <taxon>Gammaproteobacteria</taxon>
        <taxon>Immundisolibacterales</taxon>
        <taxon>Immundisolibacteraceae</taxon>
        <taxon>Immundisolibacter</taxon>
    </lineage>
</organism>
<evidence type="ECO:0000313" key="2">
    <source>
        <dbReference type="EMBL" id="ANX03032.1"/>
    </source>
</evidence>
<evidence type="ECO:0000313" key="3">
    <source>
        <dbReference type="Proteomes" id="UP000092952"/>
    </source>
</evidence>
<dbReference type="InterPro" id="IPR041682">
    <property type="entry name" value="AAA_14"/>
</dbReference>
<dbReference type="Pfam" id="PF13173">
    <property type="entry name" value="AAA_14"/>
    <property type="match status" value="1"/>
</dbReference>
<name>A0A1B1YQM0_9GAMM</name>
<protein>
    <recommendedName>
        <fullName evidence="1">AAA domain-containing protein</fullName>
    </recommendedName>
</protein>
<dbReference type="PANTHER" id="PTHR43566">
    <property type="entry name" value="CONSERVED PROTEIN"/>
    <property type="match status" value="1"/>
</dbReference>
<dbReference type="KEGG" id="gbi:PG2T_01710"/>
<dbReference type="AlphaFoldDB" id="A0A1B1YQM0"/>
<feature type="domain" description="AAA" evidence="1">
    <location>
        <begin position="18"/>
        <end position="77"/>
    </location>
</feature>
<dbReference type="InParanoid" id="A0A1B1YQM0"/>
<dbReference type="SUPFAM" id="SSF52540">
    <property type="entry name" value="P-loop containing nucleoside triphosphate hydrolases"/>
    <property type="match status" value="1"/>
</dbReference>
<evidence type="ECO:0000259" key="1">
    <source>
        <dbReference type="Pfam" id="PF13173"/>
    </source>
</evidence>
<accession>A0A1B1YQM0</accession>
<dbReference type="Gene3D" id="3.40.50.300">
    <property type="entry name" value="P-loop containing nucleotide triphosphate hydrolases"/>
    <property type="match status" value="1"/>
</dbReference>